<gene>
    <name evidence="4" type="ORF">SISNIDRAFT_505105</name>
</gene>
<dbReference type="SUPFAM" id="SSF49493">
    <property type="entry name" value="HSP40/DnaJ peptide-binding domain"/>
    <property type="match status" value="2"/>
</dbReference>
<proteinExistence type="predicted"/>
<feature type="compositionally biased region" description="Basic and acidic residues" evidence="2">
    <location>
        <begin position="16"/>
        <end position="31"/>
    </location>
</feature>
<dbReference type="InterPro" id="IPR002939">
    <property type="entry name" value="DnaJ_C"/>
</dbReference>
<accession>A0A164VHY6</accession>
<evidence type="ECO:0000313" key="5">
    <source>
        <dbReference type="Proteomes" id="UP000076722"/>
    </source>
</evidence>
<reference evidence="4 5" key="1">
    <citation type="journal article" date="2016" name="Mol. Biol. Evol.">
        <title>Comparative Genomics of Early-Diverging Mushroom-Forming Fungi Provides Insights into the Origins of Lignocellulose Decay Capabilities.</title>
        <authorList>
            <person name="Nagy L.G."/>
            <person name="Riley R."/>
            <person name="Tritt A."/>
            <person name="Adam C."/>
            <person name="Daum C."/>
            <person name="Floudas D."/>
            <person name="Sun H."/>
            <person name="Yadav J.S."/>
            <person name="Pangilinan J."/>
            <person name="Larsson K.H."/>
            <person name="Matsuura K."/>
            <person name="Barry K."/>
            <person name="Labutti K."/>
            <person name="Kuo R."/>
            <person name="Ohm R.A."/>
            <person name="Bhattacharya S.S."/>
            <person name="Shirouzu T."/>
            <person name="Yoshinaga Y."/>
            <person name="Martin F.M."/>
            <person name="Grigoriev I.V."/>
            <person name="Hibbett D.S."/>
        </authorList>
    </citation>
    <scope>NUCLEOTIDE SEQUENCE [LARGE SCALE GENOMIC DNA]</scope>
    <source>
        <strain evidence="4 5">HHB9708</strain>
    </source>
</reference>
<keyword evidence="5" id="KW-1185">Reference proteome</keyword>
<dbReference type="PANTHER" id="PTHR24078:SF553">
    <property type="entry name" value="DNAJ HOMOLOG SUBFAMILY B MEMBER 5"/>
    <property type="match status" value="1"/>
</dbReference>
<evidence type="ECO:0000259" key="3">
    <source>
        <dbReference type="Pfam" id="PF01556"/>
    </source>
</evidence>
<dbReference type="GO" id="GO:0006457">
    <property type="term" value="P:protein folding"/>
    <property type="evidence" value="ECO:0007669"/>
    <property type="project" value="InterPro"/>
</dbReference>
<dbReference type="STRING" id="1314777.A0A164VHY6"/>
<dbReference type="InterPro" id="IPR008971">
    <property type="entry name" value="HSP40/DnaJ_pept-bd"/>
</dbReference>
<dbReference type="EMBL" id="KV419405">
    <property type="protein sequence ID" value="KZS94176.1"/>
    <property type="molecule type" value="Genomic_DNA"/>
</dbReference>
<evidence type="ECO:0000256" key="2">
    <source>
        <dbReference type="SAM" id="MobiDB-lite"/>
    </source>
</evidence>
<dbReference type="Gene3D" id="2.60.260.20">
    <property type="entry name" value="Urease metallochaperone UreE, N-terminal domain"/>
    <property type="match status" value="2"/>
</dbReference>
<dbReference type="CDD" id="cd10747">
    <property type="entry name" value="DnaJ_C"/>
    <property type="match status" value="1"/>
</dbReference>
<dbReference type="FunFam" id="2.60.260.20:FF:000015">
    <property type="entry name" value="Heat shock protein 40"/>
    <property type="match status" value="1"/>
</dbReference>
<dbReference type="GO" id="GO:0051082">
    <property type="term" value="F:unfolded protein binding"/>
    <property type="evidence" value="ECO:0007669"/>
    <property type="project" value="InterPro"/>
</dbReference>
<dbReference type="GO" id="GO:0005829">
    <property type="term" value="C:cytosol"/>
    <property type="evidence" value="ECO:0007669"/>
    <property type="project" value="TreeGrafter"/>
</dbReference>
<dbReference type="InterPro" id="IPR051339">
    <property type="entry name" value="DnaJ_subfamily_B"/>
</dbReference>
<name>A0A164VHY6_9AGAM</name>
<protein>
    <recommendedName>
        <fullName evidence="3">Chaperone DnaJ C-terminal domain-containing protein</fullName>
    </recommendedName>
</protein>
<evidence type="ECO:0000313" key="4">
    <source>
        <dbReference type="EMBL" id="KZS94176.1"/>
    </source>
</evidence>
<dbReference type="GO" id="GO:0006413">
    <property type="term" value="P:translational initiation"/>
    <property type="evidence" value="ECO:0007669"/>
    <property type="project" value="TreeGrafter"/>
</dbReference>
<dbReference type="OrthoDB" id="10250354at2759"/>
<feature type="domain" description="Chaperone DnaJ C-terminal" evidence="3">
    <location>
        <begin position="61"/>
        <end position="217"/>
    </location>
</feature>
<organism evidence="4 5">
    <name type="scientific">Sistotremastrum niveocremeum HHB9708</name>
    <dbReference type="NCBI Taxonomy" id="1314777"/>
    <lineage>
        <taxon>Eukaryota</taxon>
        <taxon>Fungi</taxon>
        <taxon>Dikarya</taxon>
        <taxon>Basidiomycota</taxon>
        <taxon>Agaricomycotina</taxon>
        <taxon>Agaricomycetes</taxon>
        <taxon>Sistotremastrales</taxon>
        <taxon>Sistotremastraceae</taxon>
        <taxon>Sertulicium</taxon>
        <taxon>Sertulicium niveocremeum</taxon>
    </lineage>
</organism>
<sequence>MPSQSSKPQHPFGGAEEPRPHWNDTGAKSEEEGVLSEVTEGIPLRPRTSAVNGPPPEWVFPLEVTLEELAQGSKQRYKILRRLLSGKKKRVVLEINICPGWKQGTRIKFPRSGNERPNKAPQDIVFVVEELPHERFLRVGSTLRGRMEMTLAQALAGEGGVYHITGIDGEKIAVPVPASPVKLGTETTVKGAGMPIRKDGQVVGRGDLVIEWDILFPERLLDSQVEALRTLLNQGGV</sequence>
<dbReference type="AlphaFoldDB" id="A0A164VHY6"/>
<feature type="region of interest" description="Disordered" evidence="2">
    <location>
        <begin position="1"/>
        <end position="55"/>
    </location>
</feature>
<dbReference type="Pfam" id="PF01556">
    <property type="entry name" value="DnaJ_C"/>
    <property type="match status" value="1"/>
</dbReference>
<evidence type="ECO:0000256" key="1">
    <source>
        <dbReference type="ARBA" id="ARBA00023186"/>
    </source>
</evidence>
<keyword evidence="1" id="KW-0143">Chaperone</keyword>
<dbReference type="PANTHER" id="PTHR24078">
    <property type="entry name" value="DNAJ HOMOLOG SUBFAMILY C MEMBER"/>
    <property type="match status" value="1"/>
</dbReference>
<dbReference type="GO" id="GO:0051087">
    <property type="term" value="F:protein-folding chaperone binding"/>
    <property type="evidence" value="ECO:0007669"/>
    <property type="project" value="TreeGrafter"/>
</dbReference>
<dbReference type="Proteomes" id="UP000076722">
    <property type="component" value="Unassembled WGS sequence"/>
</dbReference>